<proteinExistence type="predicted"/>
<protein>
    <submittedName>
        <fullName evidence="1">Uncharacterized protein</fullName>
    </submittedName>
</protein>
<accession>A0A4Y2D810</accession>
<sequence length="130" mass="14434">MWTQLPFSIPFPSDSTYLLRGSGRGRLLRTRAIAAAVIQFHPDARVGGVTLFRLLAGAESFKIVQYCITATRKTLDSRHACGGCYGNGIFRCILGVKERALFHLGQIEPTEISFRFVPRSKTISRLTKCA</sequence>
<keyword evidence="2" id="KW-1185">Reference proteome</keyword>
<dbReference type="AlphaFoldDB" id="A0A4Y2D810"/>
<reference evidence="1 2" key="1">
    <citation type="journal article" date="2019" name="Sci. Rep.">
        <title>Orb-weaving spider Araneus ventricosus genome elucidates the spidroin gene catalogue.</title>
        <authorList>
            <person name="Kono N."/>
            <person name="Nakamura H."/>
            <person name="Ohtoshi R."/>
            <person name="Moran D.A.P."/>
            <person name="Shinohara A."/>
            <person name="Yoshida Y."/>
            <person name="Fujiwara M."/>
            <person name="Mori M."/>
            <person name="Tomita M."/>
            <person name="Arakawa K."/>
        </authorList>
    </citation>
    <scope>NUCLEOTIDE SEQUENCE [LARGE SCALE GENOMIC DNA]</scope>
</reference>
<evidence type="ECO:0000313" key="1">
    <source>
        <dbReference type="EMBL" id="GBM12883.1"/>
    </source>
</evidence>
<name>A0A4Y2D810_ARAVE</name>
<comment type="caution">
    <text evidence="1">The sequence shown here is derived from an EMBL/GenBank/DDBJ whole genome shotgun (WGS) entry which is preliminary data.</text>
</comment>
<dbReference type="EMBL" id="BGPR01000320">
    <property type="protein sequence ID" value="GBM12883.1"/>
    <property type="molecule type" value="Genomic_DNA"/>
</dbReference>
<organism evidence="1 2">
    <name type="scientific">Araneus ventricosus</name>
    <name type="common">Orbweaver spider</name>
    <name type="synonym">Epeira ventricosa</name>
    <dbReference type="NCBI Taxonomy" id="182803"/>
    <lineage>
        <taxon>Eukaryota</taxon>
        <taxon>Metazoa</taxon>
        <taxon>Ecdysozoa</taxon>
        <taxon>Arthropoda</taxon>
        <taxon>Chelicerata</taxon>
        <taxon>Arachnida</taxon>
        <taxon>Araneae</taxon>
        <taxon>Araneomorphae</taxon>
        <taxon>Entelegynae</taxon>
        <taxon>Araneoidea</taxon>
        <taxon>Araneidae</taxon>
        <taxon>Araneus</taxon>
    </lineage>
</organism>
<dbReference type="Proteomes" id="UP000499080">
    <property type="component" value="Unassembled WGS sequence"/>
</dbReference>
<evidence type="ECO:0000313" key="2">
    <source>
        <dbReference type="Proteomes" id="UP000499080"/>
    </source>
</evidence>
<gene>
    <name evidence="1" type="ORF">AVEN_114963_1</name>
</gene>